<dbReference type="Gene3D" id="1.20.1250.20">
    <property type="entry name" value="MFS general substrate transporter like domains"/>
    <property type="match status" value="2"/>
</dbReference>
<evidence type="ECO:0000256" key="7">
    <source>
        <dbReference type="ARBA" id="ARBA00023136"/>
    </source>
</evidence>
<evidence type="ECO:0000256" key="8">
    <source>
        <dbReference type="SAM" id="MobiDB-lite"/>
    </source>
</evidence>
<feature type="transmembrane region" description="Helical" evidence="9">
    <location>
        <begin position="372"/>
        <end position="390"/>
    </location>
</feature>
<feature type="transmembrane region" description="Helical" evidence="9">
    <location>
        <begin position="397"/>
        <end position="416"/>
    </location>
</feature>
<evidence type="ECO:0000256" key="9">
    <source>
        <dbReference type="SAM" id="Phobius"/>
    </source>
</evidence>
<evidence type="ECO:0000313" key="10">
    <source>
        <dbReference type="EMBL" id="KAF6838981.1"/>
    </source>
</evidence>
<keyword evidence="5 9" id="KW-1133">Transmembrane helix</keyword>
<evidence type="ECO:0000313" key="11">
    <source>
        <dbReference type="Proteomes" id="UP000639643"/>
    </source>
</evidence>
<dbReference type="SUPFAM" id="SSF103473">
    <property type="entry name" value="MFS general substrate transporter"/>
    <property type="match status" value="1"/>
</dbReference>
<evidence type="ECO:0000256" key="6">
    <source>
        <dbReference type="ARBA" id="ARBA00023065"/>
    </source>
</evidence>
<proteinExistence type="inferred from homology"/>
<feature type="transmembrane region" description="Helical" evidence="9">
    <location>
        <begin position="53"/>
        <end position="72"/>
    </location>
</feature>
<evidence type="ECO:0000256" key="1">
    <source>
        <dbReference type="ARBA" id="ARBA00004127"/>
    </source>
</evidence>
<gene>
    <name evidence="10" type="ORF">CMUS01_04442</name>
</gene>
<feature type="transmembrane region" description="Helical" evidence="9">
    <location>
        <begin position="179"/>
        <end position="197"/>
    </location>
</feature>
<dbReference type="GO" id="GO:0005886">
    <property type="term" value="C:plasma membrane"/>
    <property type="evidence" value="ECO:0007669"/>
    <property type="project" value="TreeGrafter"/>
</dbReference>
<dbReference type="Proteomes" id="UP000639643">
    <property type="component" value="Unassembled WGS sequence"/>
</dbReference>
<keyword evidence="4 9" id="KW-0812">Transmembrane</keyword>
<feature type="transmembrane region" description="Helical" evidence="9">
    <location>
        <begin position="428"/>
        <end position="452"/>
    </location>
</feature>
<comment type="similarity">
    <text evidence="2">Belongs to the major facilitator superfamily.</text>
</comment>
<accession>A0A8H6NNF2</accession>
<feature type="transmembrane region" description="Helical" evidence="9">
    <location>
        <begin position="332"/>
        <end position="360"/>
    </location>
</feature>
<evidence type="ECO:0000256" key="2">
    <source>
        <dbReference type="ARBA" id="ARBA00008335"/>
    </source>
</evidence>
<organism evidence="10 11">
    <name type="scientific">Colletotrichum musicola</name>
    <dbReference type="NCBI Taxonomy" id="2175873"/>
    <lineage>
        <taxon>Eukaryota</taxon>
        <taxon>Fungi</taxon>
        <taxon>Dikarya</taxon>
        <taxon>Ascomycota</taxon>
        <taxon>Pezizomycotina</taxon>
        <taxon>Sordariomycetes</taxon>
        <taxon>Hypocreomycetidae</taxon>
        <taxon>Glomerellales</taxon>
        <taxon>Glomerellaceae</taxon>
        <taxon>Colletotrichum</taxon>
        <taxon>Colletotrichum orchidearum species complex</taxon>
    </lineage>
</organism>
<dbReference type="EMBL" id="WIGM01000120">
    <property type="protein sequence ID" value="KAF6838981.1"/>
    <property type="molecule type" value="Genomic_DNA"/>
</dbReference>
<feature type="transmembrane region" description="Helical" evidence="9">
    <location>
        <begin position="257"/>
        <end position="283"/>
    </location>
</feature>
<feature type="region of interest" description="Disordered" evidence="8">
    <location>
        <begin position="1"/>
        <end position="31"/>
    </location>
</feature>
<dbReference type="GO" id="GO:0015343">
    <property type="term" value="F:siderophore-iron transmembrane transporter activity"/>
    <property type="evidence" value="ECO:0007669"/>
    <property type="project" value="TreeGrafter"/>
</dbReference>
<feature type="transmembrane region" description="Helical" evidence="9">
    <location>
        <begin position="295"/>
        <end position="312"/>
    </location>
</feature>
<dbReference type="InterPro" id="IPR036259">
    <property type="entry name" value="MFS_trans_sf"/>
</dbReference>
<dbReference type="AlphaFoldDB" id="A0A8H6NNF2"/>
<keyword evidence="6" id="KW-0406">Ion transport</keyword>
<keyword evidence="3" id="KW-0813">Transport</keyword>
<evidence type="ECO:0000256" key="4">
    <source>
        <dbReference type="ARBA" id="ARBA00022692"/>
    </source>
</evidence>
<feature type="transmembrane region" description="Helical" evidence="9">
    <location>
        <begin position="123"/>
        <end position="141"/>
    </location>
</feature>
<feature type="transmembrane region" description="Helical" evidence="9">
    <location>
        <begin position="209"/>
        <end position="231"/>
    </location>
</feature>
<keyword evidence="11" id="KW-1185">Reference proteome</keyword>
<comment type="caution">
    <text evidence="10">The sequence shown here is derived from an EMBL/GenBank/DDBJ whole genome shotgun (WGS) entry which is preliminary data.</text>
</comment>
<reference evidence="10" key="1">
    <citation type="journal article" date="2020" name="Phytopathology">
        <title>Genome Sequence Resources of Colletotrichum truncatum, C. plurivorum, C. musicola, and C. sojae: Four Species Pathogenic to Soybean (Glycine max).</title>
        <authorList>
            <person name="Rogerio F."/>
            <person name="Boufleur T.R."/>
            <person name="Ciampi-Guillardi M."/>
            <person name="Sukno S.A."/>
            <person name="Thon M.R."/>
            <person name="Massola Junior N.S."/>
            <person name="Baroncelli R."/>
        </authorList>
    </citation>
    <scope>NUCLEOTIDE SEQUENCE</scope>
    <source>
        <strain evidence="10">LFN0074</strain>
    </source>
</reference>
<evidence type="ECO:0000256" key="3">
    <source>
        <dbReference type="ARBA" id="ARBA00022448"/>
    </source>
</evidence>
<name>A0A8H6NNF2_9PEZI</name>
<dbReference type="InterPro" id="IPR010573">
    <property type="entry name" value="MFS_Str1/Tri12-like"/>
</dbReference>
<sequence>MTTTASGMELDEKSSPGLGHPRAAIRDMDTTDPGDLPIGVAKMSAMSSHLYRWFRVAIFASIFLVGFAYGLASTLTGVYQAYATASFRAHSLLATSNTLRVVFAIAAQPAAAKLTDVLGRLEIIWLCALFFVAGLIVQATSNGVVSFVAGAVLQQVGLSTTQVMVEVIVADLSSTRLRLFCYTIPNLHFIFTIWLSGDISASMLSHSSWRWGIGMWPIVYVACLIPFVVVFKLGERSARKNGAPVLKADWRMVMKQLFWQIDAIGLVLVMAILALILAPVSLAGGVSSKWESPSIIAPIVVGVVLVPVFVFWEMRAPHPLLPFEHMRDRSVWGALGVGVFFNFAVAMQRGFLYTVLVVAFDFSVKEATRISTVYSFMSFVCGPLVGLAVYRVRRLRPFILFGVVVFTVAFGLLVRYRGGQGTDNKAGVVAGQVLLGLGASFFGFAVTVAMQVTLKHEHVAVMIALFFSFQLIGNALGNSVSGSIWSQVLPQQLTERIGNQTQAMQVFANPFVMAAQFPVGTPTRSAIVESYQYVQRILCAVGLGLCLPTIVFAAVIRNPELNDEQTLAVSDEDKRAGHFHGGASTVEQK</sequence>
<protein>
    <submittedName>
        <fullName evidence="10">Major facilitator superfamily transporter</fullName>
    </submittedName>
</protein>
<dbReference type="GO" id="GO:0005774">
    <property type="term" value="C:vacuolar membrane"/>
    <property type="evidence" value="ECO:0007669"/>
    <property type="project" value="TreeGrafter"/>
</dbReference>
<keyword evidence="7 9" id="KW-0472">Membrane</keyword>
<dbReference type="OrthoDB" id="2241241at2759"/>
<dbReference type="Pfam" id="PF06609">
    <property type="entry name" value="TRI12"/>
    <property type="match status" value="1"/>
</dbReference>
<feature type="region of interest" description="Disordered" evidence="8">
    <location>
        <begin position="568"/>
        <end position="589"/>
    </location>
</feature>
<evidence type="ECO:0000256" key="5">
    <source>
        <dbReference type="ARBA" id="ARBA00022989"/>
    </source>
</evidence>
<dbReference type="GO" id="GO:0005768">
    <property type="term" value="C:endosome"/>
    <property type="evidence" value="ECO:0007669"/>
    <property type="project" value="TreeGrafter"/>
</dbReference>
<comment type="subcellular location">
    <subcellularLocation>
        <location evidence="1">Endomembrane system</location>
        <topology evidence="1">Multi-pass membrane protein</topology>
    </subcellularLocation>
</comment>
<dbReference type="PANTHER" id="PTHR23501">
    <property type="entry name" value="MAJOR FACILITATOR SUPERFAMILY"/>
    <property type="match status" value="1"/>
</dbReference>
<dbReference type="PANTHER" id="PTHR23501:SF92">
    <property type="entry name" value="GLUTATHIONE EXCHANGER 1-RELATED"/>
    <property type="match status" value="1"/>
</dbReference>
<feature type="transmembrane region" description="Helical" evidence="9">
    <location>
        <begin position="533"/>
        <end position="556"/>
    </location>
</feature>